<feature type="transmembrane region" description="Helical" evidence="8">
    <location>
        <begin position="154"/>
        <end position="176"/>
    </location>
</feature>
<comment type="caution">
    <text evidence="10">The sequence shown here is derived from an EMBL/GenBank/DDBJ whole genome shotgun (WGS) entry which is preliminary data.</text>
</comment>
<evidence type="ECO:0000256" key="4">
    <source>
        <dbReference type="ARBA" id="ARBA00022475"/>
    </source>
</evidence>
<keyword evidence="5 8" id="KW-0812">Transmembrane</keyword>
<keyword evidence="6 8" id="KW-1133">Transmembrane helix</keyword>
<keyword evidence="3 8" id="KW-0813">Transport</keyword>
<organism evidence="10 11">
    <name type="scientific">Agrobacterium vitis</name>
    <name type="common">Rhizobium vitis</name>
    <dbReference type="NCBI Taxonomy" id="373"/>
    <lineage>
        <taxon>Bacteria</taxon>
        <taxon>Pseudomonadati</taxon>
        <taxon>Pseudomonadota</taxon>
        <taxon>Alphaproteobacteria</taxon>
        <taxon>Hyphomicrobiales</taxon>
        <taxon>Rhizobiaceae</taxon>
        <taxon>Rhizobium/Agrobacterium group</taxon>
        <taxon>Agrobacterium</taxon>
    </lineage>
</organism>
<dbReference type="EMBL" id="WPHR01000002">
    <property type="protein sequence ID" value="MUZ71565.1"/>
    <property type="molecule type" value="Genomic_DNA"/>
</dbReference>
<dbReference type="PANTHER" id="PTHR42929:SF1">
    <property type="entry name" value="INNER MEMBRANE ABC TRANSPORTER PERMEASE PROTEIN YDCU-RELATED"/>
    <property type="match status" value="1"/>
</dbReference>
<dbReference type="PROSITE" id="PS50928">
    <property type="entry name" value="ABC_TM1"/>
    <property type="match status" value="1"/>
</dbReference>
<keyword evidence="7 8" id="KW-0472">Membrane</keyword>
<evidence type="ECO:0000256" key="3">
    <source>
        <dbReference type="ARBA" id="ARBA00022448"/>
    </source>
</evidence>
<comment type="subcellular location">
    <subcellularLocation>
        <location evidence="1 8">Cell membrane</location>
        <topology evidence="1 8">Multi-pass membrane protein</topology>
    </subcellularLocation>
</comment>
<reference evidence="10 11" key="1">
    <citation type="submission" date="2019-12" db="EMBL/GenBank/DDBJ databases">
        <title>Whole-genome sequencing of Allorhizobium vitis.</title>
        <authorList>
            <person name="Gan H.M."/>
            <person name="Szegedi E."/>
            <person name="Burr T."/>
            <person name="Savka M.A."/>
        </authorList>
    </citation>
    <scope>NUCLEOTIDE SEQUENCE [LARGE SCALE GENOMIC DNA]</scope>
    <source>
        <strain evidence="10 11">CG516</strain>
    </source>
</reference>
<sequence>MNYTGRLPVLLMAPPLLALLALGLAPLLVVLVWSFWSWDPSTYWIKPDLSLAGYAAILQAGRWTVIVSTLAKAFLTAGICLVFAYPAAYAVHFLVGRRLSVVLLALMTIPFFTSYLIRSFSWRLVLGRTGVINGWLQHFGVTSAPVDWLLFSDFAVIVGLVASYLPFATFPLLLAMRRVDATVLAAAQDLGAGFWRVLVTILLPLTRSGLFAGFLFVFVMVAGSSTEVQMLGGAGASIVTVMINDVMRVANYPLAFAISTIVLIVVFGLVLIGNRLFGLAALFGDRSA</sequence>
<feature type="transmembrane region" description="Helical" evidence="8">
    <location>
        <begin position="99"/>
        <end position="117"/>
    </location>
</feature>
<evidence type="ECO:0000313" key="11">
    <source>
        <dbReference type="Proteomes" id="UP000477951"/>
    </source>
</evidence>
<dbReference type="Pfam" id="PF00528">
    <property type="entry name" value="BPD_transp_1"/>
    <property type="match status" value="1"/>
</dbReference>
<dbReference type="GO" id="GO:0055085">
    <property type="term" value="P:transmembrane transport"/>
    <property type="evidence" value="ECO:0007669"/>
    <property type="project" value="InterPro"/>
</dbReference>
<evidence type="ECO:0000256" key="6">
    <source>
        <dbReference type="ARBA" id="ARBA00022989"/>
    </source>
</evidence>
<dbReference type="InterPro" id="IPR000515">
    <property type="entry name" value="MetI-like"/>
</dbReference>
<name>A0A6L6V9I7_AGRVI</name>
<evidence type="ECO:0000256" key="8">
    <source>
        <dbReference type="RuleBase" id="RU363032"/>
    </source>
</evidence>
<gene>
    <name evidence="10" type="ORF">GOZ90_02635</name>
</gene>
<dbReference type="SUPFAM" id="SSF161098">
    <property type="entry name" value="MetI-like"/>
    <property type="match status" value="1"/>
</dbReference>
<evidence type="ECO:0000256" key="7">
    <source>
        <dbReference type="ARBA" id="ARBA00023136"/>
    </source>
</evidence>
<feature type="domain" description="ABC transmembrane type-1" evidence="9">
    <location>
        <begin position="66"/>
        <end position="273"/>
    </location>
</feature>
<accession>A0A6L6V9I7</accession>
<protein>
    <submittedName>
        <fullName evidence="10">ABC transporter permease subunit</fullName>
    </submittedName>
</protein>
<evidence type="ECO:0000259" key="9">
    <source>
        <dbReference type="PROSITE" id="PS50928"/>
    </source>
</evidence>
<evidence type="ECO:0000256" key="2">
    <source>
        <dbReference type="ARBA" id="ARBA00007069"/>
    </source>
</evidence>
<feature type="transmembrane region" description="Helical" evidence="8">
    <location>
        <begin position="63"/>
        <end position="87"/>
    </location>
</feature>
<proteinExistence type="inferred from homology"/>
<dbReference type="InterPro" id="IPR035906">
    <property type="entry name" value="MetI-like_sf"/>
</dbReference>
<feature type="transmembrane region" description="Helical" evidence="8">
    <location>
        <begin position="254"/>
        <end position="277"/>
    </location>
</feature>
<dbReference type="PANTHER" id="PTHR42929">
    <property type="entry name" value="INNER MEMBRANE ABC TRANSPORTER PERMEASE PROTEIN YDCU-RELATED-RELATED"/>
    <property type="match status" value="1"/>
</dbReference>
<dbReference type="GO" id="GO:0005886">
    <property type="term" value="C:plasma membrane"/>
    <property type="evidence" value="ECO:0007669"/>
    <property type="project" value="UniProtKB-SubCell"/>
</dbReference>
<keyword evidence="4" id="KW-1003">Cell membrane</keyword>
<dbReference type="CDD" id="cd06261">
    <property type="entry name" value="TM_PBP2"/>
    <property type="match status" value="1"/>
</dbReference>
<dbReference type="Gene3D" id="1.10.3720.10">
    <property type="entry name" value="MetI-like"/>
    <property type="match status" value="1"/>
</dbReference>
<evidence type="ECO:0000313" key="10">
    <source>
        <dbReference type="EMBL" id="MUZ71565.1"/>
    </source>
</evidence>
<dbReference type="AlphaFoldDB" id="A0A6L6V9I7"/>
<evidence type="ECO:0000256" key="1">
    <source>
        <dbReference type="ARBA" id="ARBA00004651"/>
    </source>
</evidence>
<comment type="similarity">
    <text evidence="2">Belongs to the binding-protein-dependent transport system permease family. CysTW subfamily.</text>
</comment>
<evidence type="ECO:0000256" key="5">
    <source>
        <dbReference type="ARBA" id="ARBA00022692"/>
    </source>
</evidence>
<dbReference type="Proteomes" id="UP000477951">
    <property type="component" value="Unassembled WGS sequence"/>
</dbReference>
<dbReference type="RefSeq" id="WP_156613390.1">
    <property type="nucleotide sequence ID" value="NZ_WPHR01000002.1"/>
</dbReference>
<feature type="transmembrane region" description="Helical" evidence="8">
    <location>
        <begin position="12"/>
        <end position="36"/>
    </location>
</feature>
<feature type="transmembrane region" description="Helical" evidence="8">
    <location>
        <begin position="197"/>
        <end position="222"/>
    </location>
</feature>